<dbReference type="Proteomes" id="UP000250241">
    <property type="component" value="Chromosome"/>
</dbReference>
<reference evidence="1 2" key="1">
    <citation type="submission" date="2016-10" db="EMBL/GenBank/DDBJ databases">
        <title>Genome sequence of Rothia aeria strain JCM11412.</title>
        <authorList>
            <person name="Nambu T."/>
        </authorList>
    </citation>
    <scope>NUCLEOTIDE SEQUENCE [LARGE SCALE GENOMIC DNA]</scope>
    <source>
        <strain evidence="1 2">JCM 11412</strain>
    </source>
</reference>
<evidence type="ECO:0000313" key="2">
    <source>
        <dbReference type="Proteomes" id="UP000250241"/>
    </source>
</evidence>
<dbReference type="AlphaFoldDB" id="A0A2Z5R000"/>
<organism evidence="1 2">
    <name type="scientific">Rothia aeria</name>
    <dbReference type="NCBI Taxonomy" id="172042"/>
    <lineage>
        <taxon>Bacteria</taxon>
        <taxon>Bacillati</taxon>
        <taxon>Actinomycetota</taxon>
        <taxon>Actinomycetes</taxon>
        <taxon>Micrococcales</taxon>
        <taxon>Micrococcaceae</taxon>
        <taxon>Rothia</taxon>
    </lineage>
</organism>
<protein>
    <submittedName>
        <fullName evidence="1">Uncharacterized protein</fullName>
    </submittedName>
</protein>
<sequence length="41" mass="4397">MPLPQVSGVSMRDICSLSRATGPRLFLISTVHSASQYSSSE</sequence>
<evidence type="ECO:0000313" key="1">
    <source>
        <dbReference type="EMBL" id="BAV88038.1"/>
    </source>
</evidence>
<dbReference type="KEGG" id="raj:RA11412_1739"/>
<accession>A0A2Z5R000</accession>
<proteinExistence type="predicted"/>
<keyword evidence="2" id="KW-1185">Reference proteome</keyword>
<gene>
    <name evidence="1" type="ORF">RA11412_1739</name>
</gene>
<name>A0A2Z5R000_9MICC</name>
<dbReference type="EMBL" id="AP017895">
    <property type="protein sequence ID" value="BAV88038.1"/>
    <property type="molecule type" value="Genomic_DNA"/>
</dbReference>